<accession>A0A930DMC0</accession>
<proteinExistence type="predicted"/>
<organism evidence="1 2">
    <name type="scientific">Oribacterium parvum</name>
    <dbReference type="NCBI Taxonomy" id="1501329"/>
    <lineage>
        <taxon>Bacteria</taxon>
        <taxon>Bacillati</taxon>
        <taxon>Bacillota</taxon>
        <taxon>Clostridia</taxon>
        <taxon>Lachnospirales</taxon>
        <taxon>Lachnospiraceae</taxon>
        <taxon>Oribacterium</taxon>
    </lineage>
</organism>
<dbReference type="EMBL" id="JABZRD010000031">
    <property type="protein sequence ID" value="MBF1283084.1"/>
    <property type="molecule type" value="Genomic_DNA"/>
</dbReference>
<reference evidence="1" key="1">
    <citation type="submission" date="2020-04" db="EMBL/GenBank/DDBJ databases">
        <title>Deep metagenomics examines the oral microbiome during advanced dental caries in children, revealing novel taxa and co-occurrences with host molecules.</title>
        <authorList>
            <person name="Baker J.L."/>
            <person name="Morton J.T."/>
            <person name="Dinis M."/>
            <person name="Alvarez R."/>
            <person name="Tran N.C."/>
            <person name="Knight R."/>
            <person name="Edlund A."/>
        </authorList>
    </citation>
    <scope>NUCLEOTIDE SEQUENCE</scope>
    <source>
        <strain evidence="1">JCVI_24_bin.2</strain>
    </source>
</reference>
<gene>
    <name evidence="1" type="ORF">HXM93_00920</name>
</gene>
<comment type="caution">
    <text evidence="1">The sequence shown here is derived from an EMBL/GenBank/DDBJ whole genome shotgun (WGS) entry which is preliminary data.</text>
</comment>
<dbReference type="AlphaFoldDB" id="A0A930DMC0"/>
<evidence type="ECO:0000313" key="1">
    <source>
        <dbReference type="EMBL" id="MBF1283084.1"/>
    </source>
</evidence>
<name>A0A930DMC0_9FIRM</name>
<dbReference type="NCBIfam" id="NF033832">
    <property type="entry name" value="sce7726_fam"/>
    <property type="match status" value="1"/>
</dbReference>
<sequence length="210" mass="25191">MYDEDIREELFFFLEEHFGKSRIIEEKVIGKARADCVLITESAFIGVEIKSDHDSYQRLSSQVKNYNDFFDYNILVVGTKHAHSAKDHVPPFWGIITVEEIEGKPDFYFWRREERNPFRDYAKKGSLLWKEELVSILGKFSYPLYKQKSKKFQFAYLNERISEEVLDREMSEQLLEREYPEEEGVVKSKKRKRVRRKPNLLVSHVLRRKK</sequence>
<protein>
    <submittedName>
        <fullName evidence="1">Sce7726 family protein</fullName>
    </submittedName>
</protein>
<evidence type="ECO:0000313" key="2">
    <source>
        <dbReference type="Proteomes" id="UP000709351"/>
    </source>
</evidence>
<dbReference type="InterPro" id="IPR047729">
    <property type="entry name" value="Sce7726-like"/>
</dbReference>
<dbReference type="Proteomes" id="UP000709351">
    <property type="component" value="Unassembled WGS sequence"/>
</dbReference>